<sequence length="376" mass="42726">MENAFESAIFNSEKDKPLTLFFKKKDRLSALHPDMSDTMINMKIFRKCGGELENAIKCRCVEPCSTEDYINAMEDIITKTIIGKTWTKLLMESKMVPKISREDRRPEKPVLKCHNCESTSHLANTCTKKPKINEVQVSEEVQYTEEKEKSDLDSAFSEDTPVEDYPIENITAFFEVTEAHTHLPQYSEDCHNLINIKDARLCKTKPASGKGYTAGASFITSILMNDIKAKVNLNTAAFCACVGKDYLQTILPESKNHLLPIEGVKFSSPSNNMYPLGILDTNLLFPYPAGIIRVKTETVIMDNCTSQNIILQIDYFNIYHIDINNHKDRYFTIGENKRQKSAFSNMPKQISIVSSKKDTYKEEFVANQLVEAQLNP</sequence>
<evidence type="ECO:0000313" key="1">
    <source>
        <dbReference type="EMBL" id="MBW0547740.1"/>
    </source>
</evidence>
<proteinExistence type="predicted"/>
<organism evidence="1 2">
    <name type="scientific">Austropuccinia psidii MF-1</name>
    <dbReference type="NCBI Taxonomy" id="1389203"/>
    <lineage>
        <taxon>Eukaryota</taxon>
        <taxon>Fungi</taxon>
        <taxon>Dikarya</taxon>
        <taxon>Basidiomycota</taxon>
        <taxon>Pucciniomycotina</taxon>
        <taxon>Pucciniomycetes</taxon>
        <taxon>Pucciniales</taxon>
        <taxon>Sphaerophragmiaceae</taxon>
        <taxon>Austropuccinia</taxon>
    </lineage>
</organism>
<reference evidence="1" key="1">
    <citation type="submission" date="2021-03" db="EMBL/GenBank/DDBJ databases">
        <title>Draft genome sequence of rust myrtle Austropuccinia psidii MF-1, a brazilian biotype.</title>
        <authorList>
            <person name="Quecine M.C."/>
            <person name="Pachon D.M.R."/>
            <person name="Bonatelli M.L."/>
            <person name="Correr F.H."/>
            <person name="Franceschini L.M."/>
            <person name="Leite T.F."/>
            <person name="Margarido G.R.A."/>
            <person name="Almeida C.A."/>
            <person name="Ferrarezi J.A."/>
            <person name="Labate C.A."/>
        </authorList>
    </citation>
    <scope>NUCLEOTIDE SEQUENCE</scope>
    <source>
        <strain evidence="1">MF-1</strain>
    </source>
</reference>
<gene>
    <name evidence="1" type="ORF">O181_087455</name>
</gene>
<keyword evidence="2" id="KW-1185">Reference proteome</keyword>
<name>A0A9Q3IPN7_9BASI</name>
<dbReference type="Proteomes" id="UP000765509">
    <property type="component" value="Unassembled WGS sequence"/>
</dbReference>
<evidence type="ECO:0000313" key="2">
    <source>
        <dbReference type="Proteomes" id="UP000765509"/>
    </source>
</evidence>
<dbReference type="AlphaFoldDB" id="A0A9Q3IPN7"/>
<dbReference type="EMBL" id="AVOT02052832">
    <property type="protein sequence ID" value="MBW0547740.1"/>
    <property type="molecule type" value="Genomic_DNA"/>
</dbReference>
<protein>
    <submittedName>
        <fullName evidence="1">Uncharacterized protein</fullName>
    </submittedName>
</protein>
<accession>A0A9Q3IPN7</accession>
<comment type="caution">
    <text evidence="1">The sequence shown here is derived from an EMBL/GenBank/DDBJ whole genome shotgun (WGS) entry which is preliminary data.</text>
</comment>